<accession>A0A9P7V6Z8</accession>
<dbReference type="AlphaFoldDB" id="A0A9P7V6Z8"/>
<keyword evidence="2" id="KW-1185">Reference proteome</keyword>
<name>A0A9P7V6Z8_9ASCO</name>
<gene>
    <name evidence="1" type="ORF">KQ657_002051</name>
</gene>
<organism evidence="1 2">
    <name type="scientific">Scheffersomyces spartinae</name>
    <dbReference type="NCBI Taxonomy" id="45513"/>
    <lineage>
        <taxon>Eukaryota</taxon>
        <taxon>Fungi</taxon>
        <taxon>Dikarya</taxon>
        <taxon>Ascomycota</taxon>
        <taxon>Saccharomycotina</taxon>
        <taxon>Pichiomycetes</taxon>
        <taxon>Debaryomycetaceae</taxon>
        <taxon>Scheffersomyces</taxon>
    </lineage>
</organism>
<evidence type="ECO:0000313" key="1">
    <source>
        <dbReference type="EMBL" id="KAG7192332.1"/>
    </source>
</evidence>
<evidence type="ECO:0000313" key="2">
    <source>
        <dbReference type="Proteomes" id="UP000790833"/>
    </source>
</evidence>
<comment type="caution">
    <text evidence="1">The sequence shown here is derived from an EMBL/GenBank/DDBJ whole genome shotgun (WGS) entry which is preliminary data.</text>
</comment>
<protein>
    <submittedName>
        <fullName evidence="1">Uncharacterized protein</fullName>
    </submittedName>
</protein>
<reference evidence="1" key="1">
    <citation type="submission" date="2021-03" db="EMBL/GenBank/DDBJ databases">
        <authorList>
            <person name="Palmer J.M."/>
        </authorList>
    </citation>
    <scope>NUCLEOTIDE SEQUENCE</scope>
    <source>
        <strain evidence="1">ARV_011</strain>
    </source>
</reference>
<dbReference type="GeneID" id="66115425"/>
<sequence>MGKKHKKFLEYSSIGNTISALKAKYYIAKLRPTAVDFLKNKNINVNIQLVMPKQPAYANRFAVIYNRLKTINVNELLDIKTLINKARIPRAMADLFRFSGTQDNFRNDIKNIIGLTDLDIGTRGLNSNEFNKIIALETDIYKLNKLTEYISKYYLSKITSKQTFDHLKFIQNTYYLDNIKRTPPPLCRV</sequence>
<dbReference type="Proteomes" id="UP000790833">
    <property type="component" value="Unassembled WGS sequence"/>
</dbReference>
<dbReference type="RefSeq" id="XP_043047882.1">
    <property type="nucleotide sequence ID" value="XM_043192827.1"/>
</dbReference>
<dbReference type="EMBL" id="JAHMUF010000019">
    <property type="protein sequence ID" value="KAG7192332.1"/>
    <property type="molecule type" value="Genomic_DNA"/>
</dbReference>
<proteinExistence type="predicted"/>